<evidence type="ECO:0000256" key="2">
    <source>
        <dbReference type="ARBA" id="ARBA00022723"/>
    </source>
</evidence>
<accession>A0A177TFA3</accession>
<dbReference type="InterPro" id="IPR008584">
    <property type="entry name" value="CXXC_Zn-binding_euk"/>
</dbReference>
<dbReference type="Proteomes" id="UP000077521">
    <property type="component" value="Unassembled WGS sequence"/>
</dbReference>
<evidence type="ECO:0000256" key="1">
    <source>
        <dbReference type="ARBA" id="ARBA00007818"/>
    </source>
</evidence>
<evidence type="ECO:0000313" key="4">
    <source>
        <dbReference type="EMBL" id="KAE8250586.1"/>
    </source>
</evidence>
<dbReference type="PANTHER" id="PTHR12857">
    <property type="entry name" value="CXXC MOTIF CONTAINING ZINC BINDING PROTEIN"/>
    <property type="match status" value="1"/>
</dbReference>
<keyword evidence="5" id="KW-1185">Reference proteome</keyword>
<dbReference type="AlphaFoldDB" id="A0A177TFA3"/>
<comment type="similarity">
    <text evidence="1">Belongs to the UPF0587 family.</text>
</comment>
<dbReference type="GO" id="GO:0008270">
    <property type="term" value="F:zinc ion binding"/>
    <property type="evidence" value="ECO:0007669"/>
    <property type="project" value="TreeGrafter"/>
</dbReference>
<keyword evidence="2" id="KW-0479">Metal-binding</keyword>
<name>A0A177TFA3_9BASI</name>
<sequence length="167" mass="18867">MPYFALSIKAQCENVTGLEPADDEFAVICRVKCTSCHEEHPNIVGMQYGEEKELTKSRGTAHIVMSCGFCRSQMSAKFDEPTTKAPLFRPYAPPETSGANFQVLCIADCRGMEMVSFEPRGTWKCRSTASKTEFTDVTFEDGEWTDYDEKGDVPVSIMEFESKWDRK</sequence>
<gene>
    <name evidence="4" type="ORF">A4X13_0g4583</name>
</gene>
<dbReference type="EMBL" id="LWDF02000308">
    <property type="protein sequence ID" value="KAE8250586.1"/>
    <property type="molecule type" value="Genomic_DNA"/>
</dbReference>
<evidence type="ECO:0000313" key="5">
    <source>
        <dbReference type="Proteomes" id="UP000077521"/>
    </source>
</evidence>
<evidence type="ECO:0000256" key="3">
    <source>
        <dbReference type="ARBA" id="ARBA00022833"/>
    </source>
</evidence>
<comment type="caution">
    <text evidence="4">The sequence shown here is derived from an EMBL/GenBank/DDBJ whole genome shotgun (WGS) entry which is preliminary data.</text>
</comment>
<proteinExistence type="inferred from homology"/>
<protein>
    <submittedName>
        <fullName evidence="4">Uncharacterized protein</fullName>
    </submittedName>
</protein>
<dbReference type="SUPFAM" id="SSF141678">
    <property type="entry name" value="MAL13P1.257-like"/>
    <property type="match status" value="1"/>
</dbReference>
<reference evidence="4" key="1">
    <citation type="submission" date="2016-04" db="EMBL/GenBank/DDBJ databases">
        <authorList>
            <person name="Nguyen H.D."/>
            <person name="Samba Siva P."/>
            <person name="Cullis J."/>
            <person name="Levesque C.A."/>
            <person name="Hambleton S."/>
        </authorList>
    </citation>
    <scope>NUCLEOTIDE SEQUENCE</scope>
    <source>
        <strain evidence="4">DAOMC 236416</strain>
    </source>
</reference>
<dbReference type="Pfam" id="PF05907">
    <property type="entry name" value="CXXC_Zn-b_euk"/>
    <property type="match status" value="1"/>
</dbReference>
<organism evidence="4 5">
    <name type="scientific">Tilletia indica</name>
    <dbReference type="NCBI Taxonomy" id="43049"/>
    <lineage>
        <taxon>Eukaryota</taxon>
        <taxon>Fungi</taxon>
        <taxon>Dikarya</taxon>
        <taxon>Basidiomycota</taxon>
        <taxon>Ustilaginomycotina</taxon>
        <taxon>Exobasidiomycetes</taxon>
        <taxon>Tilletiales</taxon>
        <taxon>Tilletiaceae</taxon>
        <taxon>Tilletia</taxon>
    </lineage>
</organism>
<dbReference type="PANTHER" id="PTHR12857:SF0">
    <property type="entry name" value="CXXC MOTIF CONTAINING ZINC BINDING PROTEIN"/>
    <property type="match status" value="1"/>
</dbReference>
<reference evidence="4" key="2">
    <citation type="journal article" date="2019" name="IMA Fungus">
        <title>Genome sequencing and comparison of five Tilletia species to identify candidate genes for the detection of regulated species infecting wheat.</title>
        <authorList>
            <person name="Nguyen H.D.T."/>
            <person name="Sultana T."/>
            <person name="Kesanakurti P."/>
            <person name="Hambleton S."/>
        </authorList>
    </citation>
    <scope>NUCLEOTIDE SEQUENCE</scope>
    <source>
        <strain evidence="4">DAOMC 236416</strain>
    </source>
</reference>
<keyword evidence="3" id="KW-0862">Zinc</keyword>